<proteinExistence type="predicted"/>
<feature type="compositionally biased region" description="Acidic residues" evidence="1">
    <location>
        <begin position="148"/>
        <end position="164"/>
    </location>
</feature>
<sequence>MHDVEHALEVIKEAAGLAQLELNANKQAEIKFADGFVAHITQIDKTNLELSFRLPDLAFASTGMLRAMMMANFLGAGTGAGRLALDPGKEEILYCERWDVTDIDARNVARKFSEFVLAGGYWLTEGGNRVIAAGEAFDRPVVTRDPDTEADNFDDDGAEGEDGEEREVLAPILIRL</sequence>
<dbReference type="CDD" id="cd16364">
    <property type="entry name" value="T3SC_I-like"/>
    <property type="match status" value="1"/>
</dbReference>
<accession>A0AAU7XBW0</accession>
<organism evidence="2">
    <name type="scientific">Methyloraptor flagellatus</name>
    <dbReference type="NCBI Taxonomy" id="3162530"/>
    <lineage>
        <taxon>Bacteria</taxon>
        <taxon>Pseudomonadati</taxon>
        <taxon>Pseudomonadota</taxon>
        <taxon>Alphaproteobacteria</taxon>
        <taxon>Hyphomicrobiales</taxon>
        <taxon>Ancalomicrobiaceae</taxon>
        <taxon>Methyloraptor</taxon>
    </lineage>
</organism>
<evidence type="ECO:0000313" key="2">
    <source>
        <dbReference type="EMBL" id="XBY45250.1"/>
    </source>
</evidence>
<dbReference type="Pfam" id="PF05932">
    <property type="entry name" value="CesT"/>
    <property type="match status" value="1"/>
</dbReference>
<dbReference type="GO" id="GO:0030254">
    <property type="term" value="P:protein secretion by the type III secretion system"/>
    <property type="evidence" value="ECO:0007669"/>
    <property type="project" value="InterPro"/>
</dbReference>
<protein>
    <submittedName>
        <fullName evidence="2">Type III secretion system chaperone</fullName>
    </submittedName>
</protein>
<name>A0AAU7XBW0_9HYPH</name>
<dbReference type="Gene3D" id="3.30.1460.10">
    <property type="match status" value="1"/>
</dbReference>
<gene>
    <name evidence="2" type="ORF">ABS361_02875</name>
</gene>
<dbReference type="SUPFAM" id="SSF69635">
    <property type="entry name" value="Type III secretory system chaperone-like"/>
    <property type="match status" value="1"/>
</dbReference>
<dbReference type="EMBL" id="CP158568">
    <property type="protein sequence ID" value="XBY45250.1"/>
    <property type="molecule type" value="Genomic_DNA"/>
</dbReference>
<dbReference type="AlphaFoldDB" id="A0AAU7XBW0"/>
<dbReference type="KEGG" id="mflg:ABS361_02875"/>
<dbReference type="RefSeq" id="WP_407050340.1">
    <property type="nucleotide sequence ID" value="NZ_CP158568.1"/>
</dbReference>
<evidence type="ECO:0000256" key="1">
    <source>
        <dbReference type="SAM" id="MobiDB-lite"/>
    </source>
</evidence>
<feature type="region of interest" description="Disordered" evidence="1">
    <location>
        <begin position="142"/>
        <end position="164"/>
    </location>
</feature>
<reference evidence="2" key="1">
    <citation type="submission" date="2024-06" db="EMBL/GenBank/DDBJ databases">
        <title>Methylostella associata gen. nov., sp. nov., a novel Ancalomicrobiaceae-affiliated facultatively methylotrophic bacteria that feed on methanotrophs of the genus Methylococcus.</title>
        <authorList>
            <person name="Saltykova V."/>
            <person name="Danilova O.V."/>
            <person name="Oshkin I.Y."/>
            <person name="Belova S.E."/>
            <person name="Pimenov N.V."/>
            <person name="Dedysh S.N."/>
        </authorList>
    </citation>
    <scope>NUCLEOTIDE SEQUENCE</scope>
    <source>
        <strain evidence="2">S20</strain>
    </source>
</reference>
<dbReference type="InterPro" id="IPR010261">
    <property type="entry name" value="Tir_chaperone"/>
</dbReference>